<accession>A0A1G7EES4</accession>
<keyword evidence="1" id="KW-0472">Membrane</keyword>
<evidence type="ECO:0000313" key="3">
    <source>
        <dbReference type="Proteomes" id="UP000198748"/>
    </source>
</evidence>
<proteinExistence type="predicted"/>
<dbReference type="AlphaFoldDB" id="A0A1G7EES4"/>
<dbReference type="Proteomes" id="UP000198748">
    <property type="component" value="Unassembled WGS sequence"/>
</dbReference>
<organism evidence="2 3">
    <name type="scientific">Dyadobacter soli</name>
    <dbReference type="NCBI Taxonomy" id="659014"/>
    <lineage>
        <taxon>Bacteria</taxon>
        <taxon>Pseudomonadati</taxon>
        <taxon>Bacteroidota</taxon>
        <taxon>Cytophagia</taxon>
        <taxon>Cytophagales</taxon>
        <taxon>Spirosomataceae</taxon>
        <taxon>Dyadobacter</taxon>
    </lineage>
</organism>
<keyword evidence="1" id="KW-1133">Transmembrane helix</keyword>
<feature type="transmembrane region" description="Helical" evidence="1">
    <location>
        <begin position="75"/>
        <end position="102"/>
    </location>
</feature>
<evidence type="ECO:0000256" key="1">
    <source>
        <dbReference type="SAM" id="Phobius"/>
    </source>
</evidence>
<dbReference type="RefSeq" id="WP_090149062.1">
    <property type="nucleotide sequence ID" value="NZ_FNAN01000006.1"/>
</dbReference>
<protein>
    <submittedName>
        <fullName evidence="2">Uncharacterized protein</fullName>
    </submittedName>
</protein>
<keyword evidence="1" id="KW-0812">Transmembrane</keyword>
<dbReference type="OrthoDB" id="946311at2"/>
<evidence type="ECO:0000313" key="2">
    <source>
        <dbReference type="EMBL" id="SDE62144.1"/>
    </source>
</evidence>
<reference evidence="3" key="1">
    <citation type="submission" date="2016-10" db="EMBL/GenBank/DDBJ databases">
        <authorList>
            <person name="Varghese N."/>
            <person name="Submissions S."/>
        </authorList>
    </citation>
    <scope>NUCLEOTIDE SEQUENCE [LARGE SCALE GENOMIC DNA]</scope>
    <source>
        <strain evidence="3">DSM 25329</strain>
    </source>
</reference>
<dbReference type="EMBL" id="FNAN01000006">
    <property type="protein sequence ID" value="SDE62144.1"/>
    <property type="molecule type" value="Genomic_DNA"/>
</dbReference>
<dbReference type="STRING" id="659014.SAMN04487996_10644"/>
<sequence length="174" mass="19650">MNDQLRELLNRLNGKYGQKYGHLMDDWTSMLLEEIHENFAGLAAEIKSCTQAIGQAQTKIKTSQRAVHFGSTREALFYALGITAPAAIAATIISILIFWYAYTEERFQKLRSIIDTYENVSDYVLLMQGGQVIERGGGNYLVLRPAPSKGNMMVGEDYVYDHKNKRVLVPLGRK</sequence>
<name>A0A1G7EES4_9BACT</name>
<keyword evidence="3" id="KW-1185">Reference proteome</keyword>
<gene>
    <name evidence="2" type="ORF">SAMN04487996_10644</name>
</gene>